<accession>A0ABX2IC68</accession>
<sequence length="187" mass="19317">MRSLRLPFLVALLCLAGQALPAHAQATGLRLKHTPESQQAGESGLRLSFSSFSAAGEVTAAQSSPLFDAASVRNSLRADYPLLAKGVHTSVGVSWNDLSASTSGQASSRSSQLAAVPFLGLSWQSSQARQNRWSLSAEVGTALAGNCSGMAPSCSGAPTTGLNPSSSGSGLRLNPYVNFGATFRFDQ</sequence>
<dbReference type="RefSeq" id="WP_170020517.1">
    <property type="nucleotide sequence ID" value="NZ_JABCSC020000001.1"/>
</dbReference>
<gene>
    <name evidence="2" type="ORF">HJ583_003465</name>
</gene>
<evidence type="ECO:0000313" key="3">
    <source>
        <dbReference type="Proteomes" id="UP000778523"/>
    </source>
</evidence>
<evidence type="ECO:0000256" key="1">
    <source>
        <dbReference type="SAM" id="SignalP"/>
    </source>
</evidence>
<proteinExistence type="predicted"/>
<feature type="chain" id="PRO_5046561493" evidence="1">
    <location>
        <begin position="25"/>
        <end position="187"/>
    </location>
</feature>
<protein>
    <submittedName>
        <fullName evidence="2">Uncharacterized protein</fullName>
    </submittedName>
</protein>
<dbReference type="Proteomes" id="UP000778523">
    <property type="component" value="Unassembled WGS sequence"/>
</dbReference>
<dbReference type="EMBL" id="JABCSC020000001">
    <property type="protein sequence ID" value="NSL54076.1"/>
    <property type="molecule type" value="Genomic_DNA"/>
</dbReference>
<name>A0ABX2IC68_9RHOO</name>
<keyword evidence="1" id="KW-0732">Signal</keyword>
<comment type="caution">
    <text evidence="2">The sequence shown here is derived from an EMBL/GenBank/DDBJ whole genome shotgun (WGS) entry which is preliminary data.</text>
</comment>
<keyword evidence="3" id="KW-1185">Reference proteome</keyword>
<feature type="signal peptide" evidence="1">
    <location>
        <begin position="1"/>
        <end position="24"/>
    </location>
</feature>
<organism evidence="2 3">
    <name type="scientific">Uliginosibacterium aquaticum</name>
    <dbReference type="NCBI Taxonomy" id="2731212"/>
    <lineage>
        <taxon>Bacteria</taxon>
        <taxon>Pseudomonadati</taxon>
        <taxon>Pseudomonadota</taxon>
        <taxon>Betaproteobacteria</taxon>
        <taxon>Rhodocyclales</taxon>
        <taxon>Zoogloeaceae</taxon>
        <taxon>Uliginosibacterium</taxon>
    </lineage>
</organism>
<evidence type="ECO:0000313" key="2">
    <source>
        <dbReference type="EMBL" id="NSL54076.1"/>
    </source>
</evidence>
<reference evidence="2 3" key="1">
    <citation type="submission" date="2020-06" db="EMBL/GenBank/DDBJ databases">
        <title>Draft genome of Uliginosibacterium sp. IMCC34675.</title>
        <authorList>
            <person name="Song J."/>
        </authorList>
    </citation>
    <scope>NUCLEOTIDE SEQUENCE [LARGE SCALE GENOMIC DNA]</scope>
    <source>
        <strain evidence="2 3">IMCC34675</strain>
    </source>
</reference>